<feature type="compositionally biased region" description="Polar residues" evidence="1">
    <location>
        <begin position="550"/>
        <end position="567"/>
    </location>
</feature>
<feature type="compositionally biased region" description="Basic and acidic residues" evidence="1">
    <location>
        <begin position="785"/>
        <end position="794"/>
    </location>
</feature>
<organism evidence="2 3">
    <name type="scientific">Ectocarpus siliculosus</name>
    <name type="common">Brown alga</name>
    <name type="synonym">Conferva siliculosa</name>
    <dbReference type="NCBI Taxonomy" id="2880"/>
    <lineage>
        <taxon>Eukaryota</taxon>
        <taxon>Sar</taxon>
        <taxon>Stramenopiles</taxon>
        <taxon>Ochrophyta</taxon>
        <taxon>PX clade</taxon>
        <taxon>Phaeophyceae</taxon>
        <taxon>Ectocarpales</taxon>
        <taxon>Ectocarpaceae</taxon>
        <taxon>Ectocarpus</taxon>
    </lineage>
</organism>
<feature type="region of interest" description="Disordered" evidence="1">
    <location>
        <begin position="372"/>
        <end position="428"/>
    </location>
</feature>
<dbReference type="Proteomes" id="UP000002630">
    <property type="component" value="Linkage Group LG18"/>
</dbReference>
<dbReference type="EMBL" id="FN649743">
    <property type="protein sequence ID" value="CBJ48663.1"/>
    <property type="molecule type" value="Genomic_DNA"/>
</dbReference>
<feature type="compositionally biased region" description="Acidic residues" evidence="1">
    <location>
        <begin position="773"/>
        <end position="784"/>
    </location>
</feature>
<name>D7G1T7_ECTSI</name>
<proteinExistence type="predicted"/>
<dbReference type="InParanoid" id="D7G1T7"/>
<feature type="compositionally biased region" description="Basic and acidic residues" evidence="1">
    <location>
        <begin position="372"/>
        <end position="387"/>
    </location>
</feature>
<dbReference type="AlphaFoldDB" id="D7G1T7"/>
<evidence type="ECO:0000313" key="3">
    <source>
        <dbReference type="Proteomes" id="UP000002630"/>
    </source>
</evidence>
<feature type="region of interest" description="Disordered" evidence="1">
    <location>
        <begin position="24"/>
        <end position="67"/>
    </location>
</feature>
<feature type="compositionally biased region" description="Basic and acidic residues" evidence="1">
    <location>
        <begin position="408"/>
        <end position="423"/>
    </location>
</feature>
<dbReference type="InterPro" id="IPR000048">
    <property type="entry name" value="IQ_motif_EF-hand-BS"/>
</dbReference>
<feature type="region of interest" description="Disordered" evidence="1">
    <location>
        <begin position="543"/>
        <end position="590"/>
    </location>
</feature>
<feature type="region of interest" description="Disordered" evidence="1">
    <location>
        <begin position="662"/>
        <end position="704"/>
    </location>
</feature>
<keyword evidence="3" id="KW-1185">Reference proteome</keyword>
<evidence type="ECO:0000313" key="2">
    <source>
        <dbReference type="EMBL" id="CBJ48663.1"/>
    </source>
</evidence>
<feature type="region of interest" description="Disordered" evidence="1">
    <location>
        <begin position="740"/>
        <end position="811"/>
    </location>
</feature>
<protein>
    <submittedName>
        <fullName evidence="2">Uncharacterized protein</fullName>
    </submittedName>
</protein>
<feature type="compositionally biased region" description="Basic residues" evidence="1">
    <location>
        <begin position="859"/>
        <end position="869"/>
    </location>
</feature>
<feature type="region of interest" description="Disordered" evidence="1">
    <location>
        <begin position="848"/>
        <end position="869"/>
    </location>
</feature>
<dbReference type="PROSITE" id="PS50096">
    <property type="entry name" value="IQ"/>
    <property type="match status" value="1"/>
</dbReference>
<accession>D7G1T7</accession>
<dbReference type="SMART" id="SM00015">
    <property type="entry name" value="IQ"/>
    <property type="match status" value="1"/>
</dbReference>
<dbReference type="OrthoDB" id="10452654at2759"/>
<sequence length="869" mass="92801">MQSALMAGGLTPALRQLKDCRHTFPSSKWDTRDSQGAPRHGQGCLTCNGPRPERPTELEPNNETGTGDFGAILNGIEEGGRVERCGGDSRPKLVPGAMLTFSNTAVAAVKAFAEEVLAEEDPPRRATKAAAIVKEATTEVSFANRRNHPRTEVLVTRLQAVVRGWLARRLARVLLLRGGCRRELDVASGAWQYVWSHRAAVPGAPGAAATAPGRASYAGGIGGGGYRSPACGGDGGEGLFRTWYPPALLKNESLPSPRAAARRVEGEGRKREARLALANSLLDDQRAELNRRDARAARLLALVEVVKLVERAMASLEEAALTCFGTGSEPLAISVKVLHPRGGEPGDGAREAVVTEIMSAWHRIDAQVREQEEAARLRAERTNDKGKSPKTSPNRGGGVSARRTPRSGSREGRGKSTGRREAKLSVPTTNENLAAFEQIAARLLARRRVRGGGLSSPEEASARLHPRGFKIQVFPPWALASHRFIALVHRGSLVAVSQASPFVFWENLADRKKTNQLIADILGPFLENPDLLKAAFADEPGERASVPATKATSAGRSTTNNAVSTARETPGDGAGGDGEQSTSSSVAEAGDTGVRQIGRENEEGSAAAAAAAAADGGMWGYRSSLSSKGCWKIDARAVARRDSSLKLGFDSVAFDLFVLPDEKKGGKKGGQEPPAAPSVGKQRHATRVNDHEEDESSSPRATRAVVTNAVPFRLADGLPRELGPLLFEDTSDASLLAGDAAEDHPQSRGAKRKPEHPRVTVSDPELVGSRPEEAEEETEEEEGYEWERKKDPRSAGKILSHTRRGSGPSEAAVEVRIRGETLGADQLARAGLPHDLFSLVVDERFKVTNAATAGDSKSTRGRTKGRRKE</sequence>
<dbReference type="EMBL" id="FN648663">
    <property type="protein sequence ID" value="CBJ48663.1"/>
    <property type="molecule type" value="Genomic_DNA"/>
</dbReference>
<evidence type="ECO:0000256" key="1">
    <source>
        <dbReference type="SAM" id="MobiDB-lite"/>
    </source>
</evidence>
<reference evidence="2 3" key="1">
    <citation type="journal article" date="2010" name="Nature">
        <title>The Ectocarpus genome and the independent evolution of multicellularity in brown algae.</title>
        <authorList>
            <person name="Cock J.M."/>
            <person name="Sterck L."/>
            <person name="Rouze P."/>
            <person name="Scornet D."/>
            <person name="Allen A.E."/>
            <person name="Amoutzias G."/>
            <person name="Anthouard V."/>
            <person name="Artiguenave F."/>
            <person name="Aury J.M."/>
            <person name="Badger J.H."/>
            <person name="Beszteri B."/>
            <person name="Billiau K."/>
            <person name="Bonnet E."/>
            <person name="Bothwell J.H."/>
            <person name="Bowler C."/>
            <person name="Boyen C."/>
            <person name="Brownlee C."/>
            <person name="Carrano C.J."/>
            <person name="Charrier B."/>
            <person name="Cho G.Y."/>
            <person name="Coelho S.M."/>
            <person name="Collen J."/>
            <person name="Corre E."/>
            <person name="Da Silva C."/>
            <person name="Delage L."/>
            <person name="Delaroque N."/>
            <person name="Dittami S.M."/>
            <person name="Doulbeau S."/>
            <person name="Elias M."/>
            <person name="Farnham G."/>
            <person name="Gachon C.M."/>
            <person name="Gschloessl B."/>
            <person name="Heesch S."/>
            <person name="Jabbari K."/>
            <person name="Jubin C."/>
            <person name="Kawai H."/>
            <person name="Kimura K."/>
            <person name="Kloareg B."/>
            <person name="Kupper F.C."/>
            <person name="Lang D."/>
            <person name="Le Bail A."/>
            <person name="Leblanc C."/>
            <person name="Lerouge P."/>
            <person name="Lohr M."/>
            <person name="Lopez P.J."/>
            <person name="Martens C."/>
            <person name="Maumus F."/>
            <person name="Michel G."/>
            <person name="Miranda-Saavedra D."/>
            <person name="Morales J."/>
            <person name="Moreau H."/>
            <person name="Motomura T."/>
            <person name="Nagasato C."/>
            <person name="Napoli C.A."/>
            <person name="Nelson D.R."/>
            <person name="Nyvall-Collen P."/>
            <person name="Peters A.F."/>
            <person name="Pommier C."/>
            <person name="Potin P."/>
            <person name="Poulain J."/>
            <person name="Quesneville H."/>
            <person name="Read B."/>
            <person name="Rensing S.A."/>
            <person name="Ritter A."/>
            <person name="Rousvoal S."/>
            <person name="Samanta M."/>
            <person name="Samson G."/>
            <person name="Schroeder D.C."/>
            <person name="Segurens B."/>
            <person name="Strittmatter M."/>
            <person name="Tonon T."/>
            <person name="Tregear J.W."/>
            <person name="Valentin K."/>
            <person name="von Dassow P."/>
            <person name="Yamagishi T."/>
            <person name="Van de Peer Y."/>
            <person name="Wincker P."/>
        </authorList>
    </citation>
    <scope>NUCLEOTIDE SEQUENCE [LARGE SCALE GENOMIC DNA]</scope>
    <source>
        <strain evidence="3">Ec32 / CCAP1310/4</strain>
    </source>
</reference>
<gene>
    <name evidence="2" type="ORF">Esi_0046_0019</name>
</gene>